<feature type="transmembrane region" description="Helical" evidence="1">
    <location>
        <begin position="27"/>
        <end position="46"/>
    </location>
</feature>
<evidence type="ECO:0000256" key="1">
    <source>
        <dbReference type="SAM" id="Phobius"/>
    </source>
</evidence>
<dbReference type="OrthoDB" id="8613273at2"/>
<keyword evidence="3" id="KW-1185">Reference proteome</keyword>
<accession>A0A376BUU2</accession>
<name>A0A376BUU2_9NEIS</name>
<feature type="transmembrane region" description="Helical" evidence="1">
    <location>
        <begin position="102"/>
        <end position="119"/>
    </location>
</feature>
<dbReference type="Proteomes" id="UP000254209">
    <property type="component" value="Unassembled WGS sequence"/>
</dbReference>
<feature type="transmembrane region" description="Helical" evidence="1">
    <location>
        <begin position="70"/>
        <end position="90"/>
    </location>
</feature>
<dbReference type="AlphaFoldDB" id="A0A376BUU2"/>
<dbReference type="RefSeq" id="WP_034291498.1">
    <property type="nucleotide sequence ID" value="NZ_CP091519.2"/>
</dbReference>
<evidence type="ECO:0000313" key="3">
    <source>
        <dbReference type="Proteomes" id="UP000254209"/>
    </source>
</evidence>
<organism evidence="2 3">
    <name type="scientific">Alysiella crassa</name>
    <dbReference type="NCBI Taxonomy" id="153491"/>
    <lineage>
        <taxon>Bacteria</taxon>
        <taxon>Pseudomonadati</taxon>
        <taxon>Pseudomonadota</taxon>
        <taxon>Betaproteobacteria</taxon>
        <taxon>Neisseriales</taxon>
        <taxon>Neisseriaceae</taxon>
        <taxon>Alysiella</taxon>
    </lineage>
</organism>
<gene>
    <name evidence="2" type="ORF">NCTC10283_02250</name>
</gene>
<keyword evidence="1" id="KW-1133">Transmembrane helix</keyword>
<evidence type="ECO:0000313" key="2">
    <source>
        <dbReference type="EMBL" id="SSY80689.1"/>
    </source>
</evidence>
<feature type="transmembrane region" description="Helical" evidence="1">
    <location>
        <begin position="144"/>
        <end position="163"/>
    </location>
</feature>
<sequence>MSTINGFGTTFYGECDYRTDGTYITTYWIVVAFIPIIPLYSARILYKTAAPLDNKPQYQYEKLPIHWQQVARIWSFTGVSVLGYVAWAWYMEYINANDPIRASSLVAFAVTMLLLPYFLRYRAKKKIGFVANVTKLPVFTKKTLCIIITLILFIFLLYGYFTLTI</sequence>
<keyword evidence="1" id="KW-0812">Transmembrane</keyword>
<protein>
    <submittedName>
        <fullName evidence="2">Uncharacterized protein</fullName>
    </submittedName>
</protein>
<proteinExistence type="predicted"/>
<keyword evidence="1" id="KW-0472">Membrane</keyword>
<reference evidence="2 3" key="1">
    <citation type="submission" date="2018-06" db="EMBL/GenBank/DDBJ databases">
        <authorList>
            <consortium name="Pathogen Informatics"/>
            <person name="Doyle S."/>
        </authorList>
    </citation>
    <scope>NUCLEOTIDE SEQUENCE [LARGE SCALE GENOMIC DNA]</scope>
    <source>
        <strain evidence="2 3">NCTC10283</strain>
    </source>
</reference>
<dbReference type="EMBL" id="UFSO01000003">
    <property type="protein sequence ID" value="SSY80689.1"/>
    <property type="molecule type" value="Genomic_DNA"/>
</dbReference>